<dbReference type="Proteomes" id="UP000016491">
    <property type="component" value="Unassembled WGS sequence"/>
</dbReference>
<keyword evidence="3" id="KW-0520">NAD</keyword>
<evidence type="ECO:0000313" key="7">
    <source>
        <dbReference type="EMBL" id="ERI80061.1"/>
    </source>
</evidence>
<dbReference type="InterPro" id="IPR050418">
    <property type="entry name" value="D-iso_2-hydroxyacid_DH_PdxB"/>
</dbReference>
<dbReference type="SUPFAM" id="SSF51735">
    <property type="entry name" value="NAD(P)-binding Rossmann-fold domains"/>
    <property type="match status" value="1"/>
</dbReference>
<dbReference type="PROSITE" id="PS00065">
    <property type="entry name" value="D_2_HYDROXYACID_DH_1"/>
    <property type="match status" value="1"/>
</dbReference>
<accession>A0ABC9U2X1</accession>
<dbReference type="CDD" id="cd12175">
    <property type="entry name" value="2-Hacid_dh_11"/>
    <property type="match status" value="1"/>
</dbReference>
<dbReference type="Gene3D" id="3.40.50.720">
    <property type="entry name" value="NAD(P)-binding Rossmann-like Domain"/>
    <property type="match status" value="2"/>
</dbReference>
<feature type="domain" description="D-isomer specific 2-hydroxyacid dehydrogenase catalytic" evidence="5">
    <location>
        <begin position="28"/>
        <end position="322"/>
    </location>
</feature>
<dbReference type="PANTHER" id="PTHR43761">
    <property type="entry name" value="D-ISOMER SPECIFIC 2-HYDROXYACID DEHYDROGENASE FAMILY PROTEIN (AFU_ORTHOLOGUE AFUA_1G13630)"/>
    <property type="match status" value="1"/>
</dbReference>
<dbReference type="InterPro" id="IPR036291">
    <property type="entry name" value="NAD(P)-bd_dom_sf"/>
</dbReference>
<comment type="similarity">
    <text evidence="1 4">Belongs to the D-isomer specific 2-hydroxyacid dehydrogenase family.</text>
</comment>
<dbReference type="GO" id="GO:0016616">
    <property type="term" value="F:oxidoreductase activity, acting on the CH-OH group of donors, NAD or NADP as acceptor"/>
    <property type="evidence" value="ECO:0007669"/>
    <property type="project" value="UniProtKB-ARBA"/>
</dbReference>
<name>A0ABC9U2X1_CLOSY</name>
<dbReference type="Pfam" id="PF02826">
    <property type="entry name" value="2-Hacid_dh_C"/>
    <property type="match status" value="1"/>
</dbReference>
<dbReference type="FunFam" id="3.40.50.720:FF:000203">
    <property type="entry name" value="D-3-phosphoglycerate dehydrogenase (SerA)"/>
    <property type="match status" value="1"/>
</dbReference>
<proteinExistence type="inferred from homology"/>
<evidence type="ECO:0000256" key="4">
    <source>
        <dbReference type="RuleBase" id="RU003719"/>
    </source>
</evidence>
<dbReference type="Pfam" id="PF00389">
    <property type="entry name" value="2-Hacid_dh"/>
    <property type="match status" value="1"/>
</dbReference>
<dbReference type="InterPro" id="IPR006139">
    <property type="entry name" value="D-isomer_2_OHA_DH_cat_dom"/>
</dbReference>
<evidence type="ECO:0000256" key="3">
    <source>
        <dbReference type="ARBA" id="ARBA00023027"/>
    </source>
</evidence>
<evidence type="ECO:0000259" key="6">
    <source>
        <dbReference type="Pfam" id="PF02826"/>
    </source>
</evidence>
<keyword evidence="2 4" id="KW-0560">Oxidoreductase</keyword>
<protein>
    <submittedName>
        <fullName evidence="7">Glyoxylate reductase</fullName>
    </submittedName>
</protein>
<dbReference type="InterPro" id="IPR006140">
    <property type="entry name" value="D-isomer_DH_NAD-bd"/>
</dbReference>
<feature type="domain" description="D-isomer specific 2-hydroxyacid dehydrogenase NAD-binding" evidence="6">
    <location>
        <begin position="113"/>
        <end position="290"/>
    </location>
</feature>
<sequence length="327" mass="35758">MRKSDDMIKVVLAGQYPEGTYEAVRKLLPETEFSLAAVDTQEAYDLMTDAQIMILRIFKAPREVMERNKNLKMILRWGAGYDSVDIKAAGENGILVTNTPGANAGSVSELAVLLMLAVGRKLLSHEACLKRGEWSKNTFLDSSYSLNGKMLGVIGAGNIGRQTADKARAFGARIQYYDEYRLSPEMEKKYELEYTALDELIATSDIITLHIPLTQKTRHLIGSGQISRMKQGAILINTARGGLVDEKALADAVREGRLLGAGIDCVEEEPLSPDDPLLNTPGIIVTPHIGGGTADIADRIIPMLVEDIEDYAQGKTPRHLVNGAFLN</sequence>
<evidence type="ECO:0000256" key="1">
    <source>
        <dbReference type="ARBA" id="ARBA00005854"/>
    </source>
</evidence>
<reference evidence="7 8" key="1">
    <citation type="submission" date="2013-07" db="EMBL/GenBank/DDBJ databases">
        <authorList>
            <person name="Weinstock G."/>
            <person name="Sodergren E."/>
            <person name="Wylie T."/>
            <person name="Fulton L."/>
            <person name="Fulton R."/>
            <person name="Fronick C."/>
            <person name="O'Laughlin M."/>
            <person name="Godfrey J."/>
            <person name="Miner T."/>
            <person name="Herter B."/>
            <person name="Appelbaum E."/>
            <person name="Cordes M."/>
            <person name="Lek S."/>
            <person name="Wollam A."/>
            <person name="Pepin K.H."/>
            <person name="Palsikar V.B."/>
            <person name="Mitreva M."/>
            <person name="Wilson R.K."/>
        </authorList>
    </citation>
    <scope>NUCLEOTIDE SEQUENCE [LARGE SCALE GENOMIC DNA]</scope>
    <source>
        <strain evidence="7 8">ATCC 14940</strain>
    </source>
</reference>
<dbReference type="PROSITE" id="PS00671">
    <property type="entry name" value="D_2_HYDROXYACID_DH_3"/>
    <property type="match status" value="1"/>
</dbReference>
<organism evidence="7 8">
    <name type="scientific">[Clostridium] symbiosum ATCC 14940</name>
    <dbReference type="NCBI Taxonomy" id="411472"/>
    <lineage>
        <taxon>Bacteria</taxon>
        <taxon>Bacillati</taxon>
        <taxon>Bacillota</taxon>
        <taxon>Clostridia</taxon>
        <taxon>Lachnospirales</taxon>
        <taxon>Lachnospiraceae</taxon>
        <taxon>Otoolea</taxon>
    </lineage>
</organism>
<dbReference type="AlphaFoldDB" id="A0ABC9U2X1"/>
<dbReference type="InterPro" id="IPR029752">
    <property type="entry name" value="D-isomer_DH_CS1"/>
</dbReference>
<evidence type="ECO:0000259" key="5">
    <source>
        <dbReference type="Pfam" id="PF00389"/>
    </source>
</evidence>
<gene>
    <name evidence="7" type="ORF">CLOSYM_00483</name>
</gene>
<dbReference type="PANTHER" id="PTHR43761:SF1">
    <property type="entry name" value="D-ISOMER SPECIFIC 2-HYDROXYACID DEHYDROGENASE CATALYTIC DOMAIN-CONTAINING PROTEIN-RELATED"/>
    <property type="match status" value="1"/>
</dbReference>
<evidence type="ECO:0000313" key="8">
    <source>
        <dbReference type="Proteomes" id="UP000016491"/>
    </source>
</evidence>
<dbReference type="SUPFAM" id="SSF52283">
    <property type="entry name" value="Formate/glycerate dehydrogenase catalytic domain-like"/>
    <property type="match status" value="1"/>
</dbReference>
<dbReference type="EMBL" id="AWSU01000039">
    <property type="protein sequence ID" value="ERI80061.1"/>
    <property type="molecule type" value="Genomic_DNA"/>
</dbReference>
<dbReference type="InterPro" id="IPR029753">
    <property type="entry name" value="D-isomer_DH_CS"/>
</dbReference>
<comment type="caution">
    <text evidence="7">The sequence shown here is derived from an EMBL/GenBank/DDBJ whole genome shotgun (WGS) entry which is preliminary data.</text>
</comment>
<evidence type="ECO:0000256" key="2">
    <source>
        <dbReference type="ARBA" id="ARBA00023002"/>
    </source>
</evidence>
<dbReference type="PROSITE" id="PS00670">
    <property type="entry name" value="D_2_HYDROXYACID_DH_2"/>
    <property type="match status" value="1"/>
</dbReference>